<dbReference type="Proteomes" id="UP000176846">
    <property type="component" value="Unassembled WGS sequence"/>
</dbReference>
<dbReference type="EMBL" id="MGEK01000006">
    <property type="protein sequence ID" value="OGL82821.1"/>
    <property type="molecule type" value="Genomic_DNA"/>
</dbReference>
<dbReference type="SUPFAM" id="SSF49899">
    <property type="entry name" value="Concanavalin A-like lectins/glucanases"/>
    <property type="match status" value="1"/>
</dbReference>
<dbReference type="InterPro" id="IPR010620">
    <property type="entry name" value="SBBP_repeat"/>
</dbReference>
<keyword evidence="1" id="KW-0677">Repeat</keyword>
<dbReference type="PANTHER" id="PTHR24104:SF25">
    <property type="entry name" value="PROTEIN LIN-41"/>
    <property type="match status" value="1"/>
</dbReference>
<keyword evidence="4" id="KW-1133">Transmembrane helix</keyword>
<evidence type="ECO:0000313" key="6">
    <source>
        <dbReference type="Proteomes" id="UP000176846"/>
    </source>
</evidence>
<dbReference type="Gene3D" id="2.120.10.30">
    <property type="entry name" value="TolB, C-terminal domain"/>
    <property type="match status" value="2"/>
</dbReference>
<dbReference type="PANTHER" id="PTHR24104">
    <property type="entry name" value="E3 UBIQUITIN-PROTEIN LIGASE NHLRC1-RELATED"/>
    <property type="match status" value="1"/>
</dbReference>
<protein>
    <recommendedName>
        <fullName evidence="7">LamG-like jellyroll fold domain-containing protein</fullName>
    </recommendedName>
</protein>
<feature type="compositionally biased region" description="Polar residues" evidence="3">
    <location>
        <begin position="1708"/>
        <end position="1718"/>
    </location>
</feature>
<accession>A0A1F7UX01</accession>
<evidence type="ECO:0000256" key="1">
    <source>
        <dbReference type="ARBA" id="ARBA00022737"/>
    </source>
</evidence>
<keyword evidence="4" id="KW-0472">Membrane</keyword>
<dbReference type="InterPro" id="IPR011042">
    <property type="entry name" value="6-blade_b-propeller_TolB-like"/>
</dbReference>
<comment type="caution">
    <text evidence="5">The sequence shown here is derived from an EMBL/GenBank/DDBJ whole genome shotgun (WGS) entry which is preliminary data.</text>
</comment>
<evidence type="ECO:0000256" key="3">
    <source>
        <dbReference type="SAM" id="MobiDB-lite"/>
    </source>
</evidence>
<dbReference type="SUPFAM" id="SSF101898">
    <property type="entry name" value="NHL repeat"/>
    <property type="match status" value="1"/>
</dbReference>
<keyword evidence="4" id="KW-0812">Transmembrane</keyword>
<name>A0A1F7UX01_9BACT</name>
<dbReference type="Gene3D" id="2.60.40.10">
    <property type="entry name" value="Immunoglobulins"/>
    <property type="match status" value="1"/>
</dbReference>
<feature type="repeat" description="NHL" evidence="2">
    <location>
        <begin position="1986"/>
        <end position="2011"/>
    </location>
</feature>
<dbReference type="Pfam" id="PF06739">
    <property type="entry name" value="SBBP"/>
    <property type="match status" value="1"/>
</dbReference>
<feature type="transmembrane region" description="Helical" evidence="4">
    <location>
        <begin position="12"/>
        <end position="32"/>
    </location>
</feature>
<proteinExistence type="predicted"/>
<organism evidence="5 6">
    <name type="scientific">Candidatus Uhrbacteria bacterium RIFCSPLOWO2_01_FULL_47_25</name>
    <dbReference type="NCBI Taxonomy" id="1802402"/>
    <lineage>
        <taxon>Bacteria</taxon>
        <taxon>Candidatus Uhriibacteriota</taxon>
    </lineage>
</organism>
<feature type="region of interest" description="Disordered" evidence="3">
    <location>
        <begin position="1695"/>
        <end position="1776"/>
    </location>
</feature>
<feature type="compositionally biased region" description="Polar residues" evidence="3">
    <location>
        <begin position="1741"/>
        <end position="1750"/>
    </location>
</feature>
<evidence type="ECO:0000256" key="2">
    <source>
        <dbReference type="PROSITE-ProRule" id="PRU00504"/>
    </source>
</evidence>
<dbReference type="InterPro" id="IPR013783">
    <property type="entry name" value="Ig-like_fold"/>
</dbReference>
<gene>
    <name evidence="5" type="ORF">A2936_04105</name>
</gene>
<dbReference type="InterPro" id="IPR050952">
    <property type="entry name" value="TRIM-NHL_E3_ligases"/>
</dbReference>
<evidence type="ECO:0000313" key="5">
    <source>
        <dbReference type="EMBL" id="OGL82821.1"/>
    </source>
</evidence>
<dbReference type="Gene3D" id="2.120.10.70">
    <property type="entry name" value="Fucose-specific lectin"/>
    <property type="match status" value="2"/>
</dbReference>
<evidence type="ECO:0008006" key="7">
    <source>
        <dbReference type="Google" id="ProtNLM"/>
    </source>
</evidence>
<dbReference type="Pfam" id="PF13385">
    <property type="entry name" value="Laminin_G_3"/>
    <property type="match status" value="1"/>
</dbReference>
<sequence>MINKIFGEISTSVLKALGFSLFILLCQIIAGMKAKGETLRIHQMTEKDDTGRRRNENRKIPRILLRGIQMSFIFFFIVSPVKAWERAVPTSGNAAQVADSVISNGYLYAAYDQSVGTHSDWKIYKYGVNDGYDGWTVVTYNGTGNTDDHVRSVTTDGPNLYVAGCSIDSGGAYSIRLNRYDSQGNQTGSYSSLASTNECLNSITYYLGYIYGVSKDSATNKVEIYKWPTGTLSIVSGWPKPYQYGTAQTEAYDIAANVGGVYITGFANVTGQGENLLVAKFSLTVGAVTWVYNWNSSGASNERGSGLALDTLGNIYVAGYTNSGGTDDYLIVKVTNAGTLVIGSWPVIYNHGYGTSDDRAASIKFDLTTNRVYVSGWVTTSNGSDYYTMVRRTDGGSVTGFGPSGKATGTSDEAKSVEINGSIVYVTGTSDSKMWTITYTATAPRITSLTNYNPQTTSGGKQILINDSNFAPSTYKQRPIDITNSSGTALANYTVLVDLSSVAFSGEVSFFDSDLVTYLKYYAEGSKKYSVTIPSIGASGTRIYVRYNGGALWVPPSDAAGTFALYDDFEQNYASGSMPDGWQTYGSGEVQVGTDGSNKVLKKVTNSDPNGGGRDLSIPIQSGVGWEASMKIKSLSSGKVKFSLGNSSADGYGASVSFGTGRGRLFYGLQDDFRDRTRAWNGGTSFNNEVITNSEQPVPNDGQIGWEKLVNSPKNEGEYLAGRIRINGTGGKELYAKSCTDDNCIIGFTVPVASDEMPIFDLAYEASSGEGLAVWRDSVTNTKFDYRIWNGTSWGTVSSYNTSGNAIQWVKLIPNPANDTMALIWSQTGGNVGGVIWNGSSFINASPTYCTNLNNTDMWSFDAVWDFNGSKLLVACSSNTSDAATPYLKTYTYAGGTWSMATTSSSITAKTTAQVQLFANPSDANKIGLIKAGPSGTGAIQLGMWNGSTNTMTISKEVSSSSEQGSRQNNTAGAWLNQNQAIAVYTVSTAGDNKLYYSLWNTSSWSNGTVMNISSPMTVDAQKWIQVERLTDDNVMVTVSDGSKNIYSFTYTYNVGWALVSPYPLNSATLSQDNMRPFYYAPDQRYYKQTQDIEKRTAGVKSSLNNVALVMAYNTWYKIEMKKAGSNLELVLKDNNGAELGSVSDTNSVYNNFSKLFIHGDKNFYVDDIRVRPYAGSVGSEGVEAVVGASGSAPPVVVKIGGENGDAATVTGAINSQITATAPPKPVGFYDVYVQNPDGSSEICVGCMEYVAPPSGLYIDGQSPDYKKMEYAPADVVQGSANQRTIKGTGYNTNPSLCTIRELVGGVGGPDCLPQQSGFPLSSNNFKPPSRSTGSTLTLRVYGKSGSDQNGIYTDFPNAITYVTPPSITSIDGASPDARKMEYVPVNPVPEVVFDFDEGSGSTTSDSSGTMTGTLANSPIWVDGQEGYGKALRFDGYAQPSDYKYVSLGPDDVLDDLSQGTIMAWVKPAVNNNTFKGWFQAGKNGQCLNSIELAVIDNQFAVWGGTPPPPPGDGCIDPGPTLYAQAEITDTPLKPFIGWHHLAYVVNNTSPDIGFKLYIDGTAVTPTFPLTPPPSASPSSRGSSSSTLFFAQMAGSPQKYRVGATEWPQETFNGLIDDFRIYDEPLSAVEILAAMSGSPASVQMVERVISGTNLADFSGPPTSGSVVQTNDGTTKTGFNLTGKSFSQTEVIRTVPGDPESASVALTPIPQTSTLTQTDNSNNTASPNPAPPPATIKGGWNNIGSVFNNTRQKGRGDGAKVQLKKSMNSDPGSEPPSYNGIINTVAGIISMATDDSNNVYIATQLGSEAKDIKKYSPDGALITEFDSSSLTPVAGSPTGIAVTPDGNYIYVLYTFSATDCQCVKQFELNGTAYQFTNKVFNDAGNGGSYYNIGLAVDDRNEYLYVVDNARVKIHKFRVSDATEDTTWGSGLSNPHALVFDSTYTFLYLMDTGNNRVVKFTTNGVNAGTWPFPIGTGAGQIVSNSVYGIALDEQGNMYLADRANRRIQKFNSSGAPISQFGNSECNAVTASNQCYTIAIDPDSNIYVGDYDGNDHRIYKYKYNYYSTGTYTSYVDGGGGANHAWKTFWWDQTLNLGSTIAAKVKSSDSASAPSFAGCDDVTNGASLVSNSCVSSADRYLWYQFTLNAGSGIVIPNPIDTAGDVGRNASLAIGLDGYIRIAYWDMTNGYLKFIQCTNTECSTNNKTTLDSVSKNGFDVSMVIGSDGYARIAYWDYTVSSVKFIQCTNADCSTKNINTVDSSPDLGNIWSVSLALNSNNYGRISYHEYSNGNLKFAQCTNASCSTKNITIVDSAGDVGFHNSIAVDSNGYARIAYWDRTNGDLKFAQCTSADCSTKNITIVDSTDNPGSENSIAIGSYGNARIAYYEFVSKTLKFAQCTSADCSTKNITTVDSVQGAGWYTSIAIGADGYPRIAYHDHINDDLKFAQCTSADCSTKNITTVDSVNNVGQHTSLAIGADGNVRIAYFDFSNKDLKLAFILSGNATTPTLDEVRVDVDTDTYPTDPTKGIFTSGPIDIDFGAESWGDFSWNPTTQPGNSSITMQARSCVDSSCYIADSWGPSCSINNGGSLSGNSCVHVGHKYIQYQATLTTTDISVTPSLDDVTINYSVYGASVGVSSVKVGSKYAAAVKTGPSSTQLTITMPSLSEGTYSLLVFGENGSEQNGVSDILLSAFTYEYRPGENGSNPPPDGLTLTQPYIATTGGDPRQRIITSQVSNLGSTRSVVLADSATVERLVGSTATSITFNVPNHSKGAVGVIAYSEHGTADNGVFSTVTLTFADPPKISYFDPGQCFINLDGEPIKVFGTDFKFGDPPNDGGVGLLNDDTGLWMNIATAPDPNPNPDGVIFTLPSAAAAGLIDSQTGDLEIDPATGEQKGTLLRFYSTYSMEEFIWMPISYGNRAPVPKIKILLNGVAEWPKYLKQGRSYNLTGQASYDPEPRIDDSDLLCSQGGIVNYVWDVINPPSGYNGDPSWLGQTFAFTPNVPGLYKIKLTVTDRISDPVPLSTPPIAPKIIGIETMLTQTFPSWRELRPN</sequence>
<dbReference type="InterPro" id="IPR001258">
    <property type="entry name" value="NHL_repeat"/>
</dbReference>
<dbReference type="PROSITE" id="PS51125">
    <property type="entry name" value="NHL"/>
    <property type="match status" value="1"/>
</dbReference>
<evidence type="ECO:0000256" key="4">
    <source>
        <dbReference type="SAM" id="Phobius"/>
    </source>
</evidence>
<dbReference type="SUPFAM" id="SSF89372">
    <property type="entry name" value="Fucose-specific lectin"/>
    <property type="match status" value="1"/>
</dbReference>
<dbReference type="GO" id="GO:0008270">
    <property type="term" value="F:zinc ion binding"/>
    <property type="evidence" value="ECO:0007669"/>
    <property type="project" value="UniProtKB-KW"/>
</dbReference>
<dbReference type="InterPro" id="IPR013320">
    <property type="entry name" value="ConA-like_dom_sf"/>
</dbReference>
<reference evidence="5 6" key="1">
    <citation type="journal article" date="2016" name="Nat. Commun.">
        <title>Thousands of microbial genomes shed light on interconnected biogeochemical processes in an aquifer system.</title>
        <authorList>
            <person name="Anantharaman K."/>
            <person name="Brown C.T."/>
            <person name="Hug L.A."/>
            <person name="Sharon I."/>
            <person name="Castelle C.J."/>
            <person name="Probst A.J."/>
            <person name="Thomas B.C."/>
            <person name="Singh A."/>
            <person name="Wilkins M.J."/>
            <person name="Karaoz U."/>
            <person name="Brodie E.L."/>
            <person name="Williams K.H."/>
            <person name="Hubbard S.S."/>
            <person name="Banfield J.F."/>
        </authorList>
    </citation>
    <scope>NUCLEOTIDE SEQUENCE [LARGE SCALE GENOMIC DNA]</scope>
</reference>
<dbReference type="Gene3D" id="2.60.120.200">
    <property type="match status" value="1"/>
</dbReference>